<dbReference type="PANTHER" id="PTHR16950:SF16">
    <property type="entry name" value="ZINC TRANSPORTER ZIP13"/>
    <property type="match status" value="1"/>
</dbReference>
<feature type="compositionally biased region" description="Basic residues" evidence="5">
    <location>
        <begin position="226"/>
        <end position="236"/>
    </location>
</feature>
<evidence type="ECO:0000256" key="6">
    <source>
        <dbReference type="SAM" id="Phobius"/>
    </source>
</evidence>
<feature type="signal peptide" evidence="7">
    <location>
        <begin position="1"/>
        <end position="25"/>
    </location>
</feature>
<feature type="transmembrane region" description="Helical" evidence="6">
    <location>
        <begin position="388"/>
        <end position="408"/>
    </location>
</feature>
<keyword evidence="4 6" id="KW-0472">Membrane</keyword>
<feature type="transmembrane region" description="Helical" evidence="6">
    <location>
        <begin position="129"/>
        <end position="148"/>
    </location>
</feature>
<evidence type="ECO:0000256" key="5">
    <source>
        <dbReference type="SAM" id="MobiDB-lite"/>
    </source>
</evidence>
<dbReference type="EMBL" id="BDDD01003386">
    <property type="protein sequence ID" value="GAV84866.1"/>
    <property type="molecule type" value="Genomic_DNA"/>
</dbReference>
<dbReference type="Proteomes" id="UP000187406">
    <property type="component" value="Unassembled WGS sequence"/>
</dbReference>
<feature type="compositionally biased region" description="Basic and acidic residues" evidence="5">
    <location>
        <begin position="158"/>
        <end position="168"/>
    </location>
</feature>
<feature type="chain" id="PRO_5013043630" evidence="7">
    <location>
        <begin position="26"/>
        <end position="470"/>
    </location>
</feature>
<feature type="transmembrane region" description="Helical" evidence="6">
    <location>
        <begin position="190"/>
        <end position="206"/>
    </location>
</feature>
<feature type="region of interest" description="Disordered" evidence="5">
    <location>
        <begin position="158"/>
        <end position="182"/>
    </location>
</feature>
<reference evidence="9" key="1">
    <citation type="submission" date="2016-04" db="EMBL/GenBank/DDBJ databases">
        <title>Cephalotus genome sequencing.</title>
        <authorList>
            <person name="Fukushima K."/>
            <person name="Hasebe M."/>
            <person name="Fang X."/>
        </authorList>
    </citation>
    <scope>NUCLEOTIDE SEQUENCE [LARGE SCALE GENOMIC DNA]</scope>
    <source>
        <strain evidence="9">cv. St1</strain>
    </source>
</reference>
<feature type="transmembrane region" description="Helical" evidence="6">
    <location>
        <begin position="95"/>
        <end position="122"/>
    </location>
</feature>
<dbReference type="InterPro" id="IPR003689">
    <property type="entry name" value="ZIP"/>
</dbReference>
<comment type="subcellular location">
    <subcellularLocation>
        <location evidence="1">Membrane</location>
        <topology evidence="1">Multi-pass membrane protein</topology>
    </subcellularLocation>
</comment>
<dbReference type="GO" id="GO:0016020">
    <property type="term" value="C:membrane"/>
    <property type="evidence" value="ECO:0007669"/>
    <property type="project" value="UniProtKB-SubCell"/>
</dbReference>
<evidence type="ECO:0000256" key="2">
    <source>
        <dbReference type="ARBA" id="ARBA00022692"/>
    </source>
</evidence>
<organism evidence="8 9">
    <name type="scientific">Cephalotus follicularis</name>
    <name type="common">Albany pitcher plant</name>
    <dbReference type="NCBI Taxonomy" id="3775"/>
    <lineage>
        <taxon>Eukaryota</taxon>
        <taxon>Viridiplantae</taxon>
        <taxon>Streptophyta</taxon>
        <taxon>Embryophyta</taxon>
        <taxon>Tracheophyta</taxon>
        <taxon>Spermatophyta</taxon>
        <taxon>Magnoliopsida</taxon>
        <taxon>eudicotyledons</taxon>
        <taxon>Gunneridae</taxon>
        <taxon>Pentapetalae</taxon>
        <taxon>rosids</taxon>
        <taxon>fabids</taxon>
        <taxon>Oxalidales</taxon>
        <taxon>Cephalotaceae</taxon>
        <taxon>Cephalotus</taxon>
    </lineage>
</organism>
<evidence type="ECO:0000256" key="4">
    <source>
        <dbReference type="ARBA" id="ARBA00023136"/>
    </source>
</evidence>
<dbReference type="FunCoup" id="A0A1Q3CX86">
    <property type="interactions" value="2312"/>
</dbReference>
<evidence type="ECO:0000256" key="1">
    <source>
        <dbReference type="ARBA" id="ARBA00004141"/>
    </source>
</evidence>
<keyword evidence="3 6" id="KW-1133">Transmembrane helix</keyword>
<name>A0A1Q3CX86_CEPFO</name>
<keyword evidence="9" id="KW-1185">Reference proteome</keyword>
<keyword evidence="2 6" id="KW-0812">Transmembrane</keyword>
<evidence type="ECO:0000256" key="3">
    <source>
        <dbReference type="ARBA" id="ARBA00022989"/>
    </source>
</evidence>
<dbReference type="STRING" id="3775.A0A1Q3CX86"/>
<evidence type="ECO:0000256" key="7">
    <source>
        <dbReference type="SAM" id="SignalP"/>
    </source>
</evidence>
<protein>
    <submittedName>
        <fullName evidence="8">Zip domain-containing protein</fullName>
    </submittedName>
</protein>
<dbReference type="AlphaFoldDB" id="A0A1Q3CX86"/>
<feature type="region of interest" description="Disordered" evidence="5">
    <location>
        <begin position="222"/>
        <end position="241"/>
    </location>
</feature>
<accession>A0A1Q3CX86</accession>
<evidence type="ECO:0000313" key="9">
    <source>
        <dbReference type="Proteomes" id="UP000187406"/>
    </source>
</evidence>
<feature type="compositionally biased region" description="Basic residues" evidence="5">
    <location>
        <begin position="169"/>
        <end position="182"/>
    </location>
</feature>
<dbReference type="GO" id="GO:0006882">
    <property type="term" value="P:intracellular zinc ion homeostasis"/>
    <property type="evidence" value="ECO:0007669"/>
    <property type="project" value="TreeGrafter"/>
</dbReference>
<dbReference type="OrthoDB" id="200954at2759"/>
<dbReference type="Pfam" id="PF02535">
    <property type="entry name" value="Zip"/>
    <property type="match status" value="1"/>
</dbReference>
<keyword evidence="7" id="KW-0732">Signal</keyword>
<evidence type="ECO:0000313" key="8">
    <source>
        <dbReference type="EMBL" id="GAV84866.1"/>
    </source>
</evidence>
<comment type="caution">
    <text evidence="8">The sequence shown here is derived from an EMBL/GenBank/DDBJ whole genome shotgun (WGS) entry which is preliminary data.</text>
</comment>
<sequence length="470" mass="51290">MLLLSCKKVVLLVFVLGLCLDLCTASVGSHEKEHGHHHCDHHHNNHHDHHHEVYEEKLKLPEELAEEEDMKLFGFGPYHHHDHDNHETHLSGLGLWVHALGCSLLVSLASLICLIILPVIFIQGKPSKALVDSLALFGAGAMLGDAFLHQLPHAFGGEHSHSHNDHVNHAHHGHSGHKQLHSHSHSLKDLSVGLSILAGIVLFLLVEKMVRYVEDNSEKGNAHILGHNHHHHKSSKKLKDDNAVHEEINSQSYSGTKRIVSDEVSDDSLNGDKVLQNESLLRKRKTSPSYGDIKSDVDAADGYNNKVESLNEEEASQSPSNLVFGYLNLISDGVHNFTDGMALGRAFLLYGSFGGWSRTIFLLAHELPQEVGDFGILVRSGFSVSKALFFNFLSALLALVGTAMALLLGQDPGQSSLIEGFTAGGFIYIAVAGVLAEMNNNGKTTLRCTAVQLTSLTMGIVVALCISLLE</sequence>
<gene>
    <name evidence="8" type="ORF">CFOL_v3_28308</name>
</gene>
<dbReference type="PANTHER" id="PTHR16950">
    <property type="entry name" value="ZINC TRANSPORTER SLC39A7 HISTIDINE-RICH MEMBRANE PROTEIN KE4"/>
    <property type="match status" value="1"/>
</dbReference>
<feature type="transmembrane region" description="Helical" evidence="6">
    <location>
        <begin position="450"/>
        <end position="469"/>
    </location>
</feature>
<proteinExistence type="predicted"/>
<dbReference type="GO" id="GO:0005385">
    <property type="term" value="F:zinc ion transmembrane transporter activity"/>
    <property type="evidence" value="ECO:0007669"/>
    <property type="project" value="TreeGrafter"/>
</dbReference>
<feature type="transmembrane region" description="Helical" evidence="6">
    <location>
        <begin position="420"/>
        <end position="438"/>
    </location>
</feature>
<dbReference type="InParanoid" id="A0A1Q3CX86"/>